<reference evidence="13 14" key="1">
    <citation type="submission" date="2016-10" db="EMBL/GenBank/DDBJ databases">
        <authorList>
            <person name="Varghese N."/>
            <person name="Submissions S."/>
        </authorList>
    </citation>
    <scope>NUCLEOTIDE SEQUENCE [LARGE SCALE GENOMIC DNA]</scope>
    <source>
        <strain evidence="13 14">DSM 18839</strain>
    </source>
</reference>
<dbReference type="InterPro" id="IPR026992">
    <property type="entry name" value="DIOX_N"/>
</dbReference>
<dbReference type="GO" id="GO:0046872">
    <property type="term" value="F:metal ion binding"/>
    <property type="evidence" value="ECO:0007669"/>
    <property type="project" value="UniProtKB-KW"/>
</dbReference>
<dbReference type="Proteomes" id="UP000198615">
    <property type="component" value="Unassembled WGS sequence"/>
</dbReference>
<dbReference type="EC" id="1.14.20.7" evidence="3"/>
<evidence type="ECO:0000313" key="13">
    <source>
        <dbReference type="EMBL" id="SDG05764.1"/>
    </source>
</evidence>
<evidence type="ECO:0000256" key="11">
    <source>
        <dbReference type="RuleBase" id="RU003682"/>
    </source>
</evidence>
<evidence type="ECO:0000256" key="3">
    <source>
        <dbReference type="ARBA" id="ARBA00012293"/>
    </source>
</evidence>
<keyword evidence="14" id="KW-1185">Reference proteome</keyword>
<dbReference type="EMBL" id="FNBW01000009">
    <property type="protein sequence ID" value="SDG05764.1"/>
    <property type="molecule type" value="Genomic_DNA"/>
</dbReference>
<organism evidence="13 14">
    <name type="scientific">Thalassobaculum litoreum DSM 18839</name>
    <dbReference type="NCBI Taxonomy" id="1123362"/>
    <lineage>
        <taxon>Bacteria</taxon>
        <taxon>Pseudomonadati</taxon>
        <taxon>Pseudomonadota</taxon>
        <taxon>Alphaproteobacteria</taxon>
        <taxon>Rhodospirillales</taxon>
        <taxon>Thalassobaculaceae</taxon>
        <taxon>Thalassobaculum</taxon>
    </lineage>
</organism>
<comment type="pathway">
    <text evidence="2">Alkene biosynthesis; ethylene biosynthesis via 2-oxoglutarate.</text>
</comment>
<evidence type="ECO:0000256" key="10">
    <source>
        <dbReference type="ARBA" id="ARBA00049359"/>
    </source>
</evidence>
<dbReference type="GO" id="GO:0102276">
    <property type="term" value="F:2-oxoglutarate oxygenase/decarboxylase (ethylene-forming) activity"/>
    <property type="evidence" value="ECO:0007669"/>
    <property type="project" value="UniProtKB-EC"/>
</dbReference>
<feature type="domain" description="Fe2OG dioxygenase" evidence="12">
    <location>
        <begin position="183"/>
        <end position="291"/>
    </location>
</feature>
<dbReference type="InterPro" id="IPR005123">
    <property type="entry name" value="Oxoglu/Fe-dep_dioxygenase_dom"/>
</dbReference>
<dbReference type="RefSeq" id="WP_093151800.1">
    <property type="nucleotide sequence ID" value="NZ_FNBW01000009.1"/>
</dbReference>
<dbReference type="OrthoDB" id="21825at2"/>
<dbReference type="GO" id="GO:0009693">
    <property type="term" value="P:ethylene biosynthetic process"/>
    <property type="evidence" value="ECO:0007669"/>
    <property type="project" value="UniProtKB-KW"/>
</dbReference>
<dbReference type="Pfam" id="PF03171">
    <property type="entry name" value="2OG-FeII_Oxy"/>
    <property type="match status" value="1"/>
</dbReference>
<accession>A0A8G2EZJ3</accession>
<evidence type="ECO:0000256" key="9">
    <source>
        <dbReference type="ARBA" id="ARBA00047725"/>
    </source>
</evidence>
<keyword evidence="11" id="KW-0408">Iron</keyword>
<evidence type="ECO:0000256" key="1">
    <source>
        <dbReference type="ARBA" id="ARBA00001954"/>
    </source>
</evidence>
<evidence type="ECO:0000256" key="4">
    <source>
        <dbReference type="ARBA" id="ARBA00012531"/>
    </source>
</evidence>
<sequence>MAKTDGSEIPTIDIAPFLAGDPSGKAAVARAVAEACERVGFLVISGHGLPQETLQRAIRLGMDFFDLPQDDKDRFHPTGAARQRGYHRVATRNLASTLGAKTPPDLRESIFLGPVDDHRAHYAALADAETAYAGNTVPDVPEGFDGALIDLYRAFERLSRDMMRITARALDQDEAAFVALLERHFSIFGMHHYPMLGTPPEPGQLRAGAHTDFGAMTILAMTEGRGGLEARLPDGRWVPVQPKPGELVVNLGDMMQRWTNDQWVSTLHRVVVPDTGDVQSRRMSIGYFVHPNFDAEIRCVPSCLAPGEAPRYPTITAGEHIRRKIDASHKAA</sequence>
<dbReference type="InterPro" id="IPR027443">
    <property type="entry name" value="IPNS-like_sf"/>
</dbReference>
<comment type="catalytic activity">
    <reaction evidence="9">
        <text>2-oxoglutarate + O2 + 2 H(+) = ethene + 3 CO2 + H2O</text>
        <dbReference type="Rhea" id="RHEA:31523"/>
        <dbReference type="ChEBI" id="CHEBI:15377"/>
        <dbReference type="ChEBI" id="CHEBI:15378"/>
        <dbReference type="ChEBI" id="CHEBI:15379"/>
        <dbReference type="ChEBI" id="CHEBI:16526"/>
        <dbReference type="ChEBI" id="CHEBI:16810"/>
        <dbReference type="ChEBI" id="CHEBI:18153"/>
        <dbReference type="EC" id="1.13.12.19"/>
    </reaction>
</comment>
<evidence type="ECO:0000256" key="8">
    <source>
        <dbReference type="ARBA" id="ARBA00031282"/>
    </source>
</evidence>
<evidence type="ECO:0000256" key="2">
    <source>
        <dbReference type="ARBA" id="ARBA00004767"/>
    </source>
</evidence>
<evidence type="ECO:0000256" key="5">
    <source>
        <dbReference type="ARBA" id="ARBA00019045"/>
    </source>
</evidence>
<keyword evidence="11" id="KW-0560">Oxidoreductase</keyword>
<dbReference type="InterPro" id="IPR050231">
    <property type="entry name" value="Iron_ascorbate_oxido_reductase"/>
</dbReference>
<comment type="cofactor">
    <cofactor evidence="1">
        <name>Fe(2+)</name>
        <dbReference type="ChEBI" id="CHEBI:29033"/>
    </cofactor>
</comment>
<protein>
    <recommendedName>
        <fullName evidence="5">2-oxoglutarate-dependent ethylene/succinate-forming enzyme</fullName>
        <ecNumber evidence="4">1.13.12.19</ecNumber>
        <ecNumber evidence="3">1.14.20.7</ecNumber>
    </recommendedName>
    <alternativeName>
        <fullName evidence="7">2-oxoglutarate dioxygenase (ethylene-forming)</fullName>
    </alternativeName>
    <alternativeName>
        <fullName evidence="8">2-oxoglutarate/L-arginine monooxygenase/decarboxylase (succinate-forming)</fullName>
    </alternativeName>
</protein>
<keyword evidence="11" id="KW-0479">Metal-binding</keyword>
<dbReference type="EC" id="1.13.12.19" evidence="4"/>
<proteinExistence type="inferred from homology"/>
<evidence type="ECO:0000259" key="12">
    <source>
        <dbReference type="PROSITE" id="PS51471"/>
    </source>
</evidence>
<comment type="caution">
    <text evidence="13">The sequence shown here is derived from an EMBL/GenBank/DDBJ whole genome shotgun (WGS) entry which is preliminary data.</text>
</comment>
<dbReference type="AlphaFoldDB" id="A0A8G2EZJ3"/>
<dbReference type="Gene3D" id="2.60.120.330">
    <property type="entry name" value="B-lactam Antibiotic, Isopenicillin N Synthase, Chain"/>
    <property type="match status" value="1"/>
</dbReference>
<evidence type="ECO:0000313" key="14">
    <source>
        <dbReference type="Proteomes" id="UP000198615"/>
    </source>
</evidence>
<comment type="catalytic activity">
    <reaction evidence="10">
        <text>L-arginine + 2-oxoglutarate + O2 = guanidine + L-glutamate 5-semialdehyde + succinate + CO2</text>
        <dbReference type="Rhea" id="RHEA:31535"/>
        <dbReference type="ChEBI" id="CHEBI:15379"/>
        <dbReference type="ChEBI" id="CHEBI:16526"/>
        <dbReference type="ChEBI" id="CHEBI:16810"/>
        <dbReference type="ChEBI" id="CHEBI:30031"/>
        <dbReference type="ChEBI" id="CHEBI:30087"/>
        <dbReference type="ChEBI" id="CHEBI:32682"/>
        <dbReference type="ChEBI" id="CHEBI:58066"/>
        <dbReference type="EC" id="1.14.20.7"/>
    </reaction>
</comment>
<name>A0A8G2EZJ3_9PROT</name>
<dbReference type="PANTHER" id="PTHR47990">
    <property type="entry name" value="2-OXOGLUTARATE (2OG) AND FE(II)-DEPENDENT OXYGENASE SUPERFAMILY PROTEIN-RELATED"/>
    <property type="match status" value="1"/>
</dbReference>
<keyword evidence="6" id="KW-0266">Ethylene biosynthesis</keyword>
<gene>
    <name evidence="13" type="ORF">SAMN05660686_03250</name>
</gene>
<evidence type="ECO:0000256" key="7">
    <source>
        <dbReference type="ARBA" id="ARBA00031011"/>
    </source>
</evidence>
<dbReference type="SUPFAM" id="SSF51197">
    <property type="entry name" value="Clavaminate synthase-like"/>
    <property type="match status" value="1"/>
</dbReference>
<dbReference type="InterPro" id="IPR044861">
    <property type="entry name" value="IPNS-like_FE2OG_OXY"/>
</dbReference>
<dbReference type="Pfam" id="PF14226">
    <property type="entry name" value="DIOX_N"/>
    <property type="match status" value="1"/>
</dbReference>
<evidence type="ECO:0000256" key="6">
    <source>
        <dbReference type="ARBA" id="ARBA00022666"/>
    </source>
</evidence>
<dbReference type="PROSITE" id="PS51471">
    <property type="entry name" value="FE2OG_OXY"/>
    <property type="match status" value="1"/>
</dbReference>
<comment type="similarity">
    <text evidence="11">Belongs to the iron/ascorbate-dependent oxidoreductase family.</text>
</comment>